<dbReference type="EMBL" id="KV878684">
    <property type="protein sequence ID" value="OJJ72001.1"/>
    <property type="molecule type" value="Genomic_DNA"/>
</dbReference>
<accession>A0A1L9UJY8</accession>
<sequence>MALLTFSHAVVGLLPARWRCLLSKRKLAQRQWLFRHVRIPDAVRVWSAGGGGLLVTSIPVAGGACFNPGIVVPL</sequence>
<name>A0A1L9UJY8_ASPBC</name>
<proteinExistence type="predicted"/>
<dbReference type="AlphaFoldDB" id="A0A1L9UJY8"/>
<evidence type="ECO:0000313" key="2">
    <source>
        <dbReference type="Proteomes" id="UP000184499"/>
    </source>
</evidence>
<reference evidence="2" key="1">
    <citation type="journal article" date="2017" name="Genome Biol.">
        <title>Comparative genomics reveals high biological diversity and specific adaptations in the industrially and medically important fungal genus Aspergillus.</title>
        <authorList>
            <person name="de Vries R.P."/>
            <person name="Riley R."/>
            <person name="Wiebenga A."/>
            <person name="Aguilar-Osorio G."/>
            <person name="Amillis S."/>
            <person name="Uchima C.A."/>
            <person name="Anderluh G."/>
            <person name="Asadollahi M."/>
            <person name="Askin M."/>
            <person name="Barry K."/>
            <person name="Battaglia E."/>
            <person name="Bayram O."/>
            <person name="Benocci T."/>
            <person name="Braus-Stromeyer S.A."/>
            <person name="Caldana C."/>
            <person name="Canovas D."/>
            <person name="Cerqueira G.C."/>
            <person name="Chen F."/>
            <person name="Chen W."/>
            <person name="Choi C."/>
            <person name="Clum A."/>
            <person name="Dos Santos R.A."/>
            <person name="Damasio A.R."/>
            <person name="Diallinas G."/>
            <person name="Emri T."/>
            <person name="Fekete E."/>
            <person name="Flipphi M."/>
            <person name="Freyberg S."/>
            <person name="Gallo A."/>
            <person name="Gournas C."/>
            <person name="Habgood R."/>
            <person name="Hainaut M."/>
            <person name="Harispe M.L."/>
            <person name="Henrissat B."/>
            <person name="Hilden K.S."/>
            <person name="Hope R."/>
            <person name="Hossain A."/>
            <person name="Karabika E."/>
            <person name="Karaffa L."/>
            <person name="Karanyi Z."/>
            <person name="Krasevec N."/>
            <person name="Kuo A."/>
            <person name="Kusch H."/>
            <person name="LaButti K."/>
            <person name="Lagendijk E.L."/>
            <person name="Lapidus A."/>
            <person name="Levasseur A."/>
            <person name="Lindquist E."/>
            <person name="Lipzen A."/>
            <person name="Logrieco A.F."/>
            <person name="MacCabe A."/>
            <person name="Maekelae M.R."/>
            <person name="Malavazi I."/>
            <person name="Melin P."/>
            <person name="Meyer V."/>
            <person name="Mielnichuk N."/>
            <person name="Miskei M."/>
            <person name="Molnar A.P."/>
            <person name="Mule G."/>
            <person name="Ngan C.Y."/>
            <person name="Orejas M."/>
            <person name="Orosz E."/>
            <person name="Ouedraogo J.P."/>
            <person name="Overkamp K.M."/>
            <person name="Park H.-S."/>
            <person name="Perrone G."/>
            <person name="Piumi F."/>
            <person name="Punt P.J."/>
            <person name="Ram A.F."/>
            <person name="Ramon A."/>
            <person name="Rauscher S."/>
            <person name="Record E."/>
            <person name="Riano-Pachon D.M."/>
            <person name="Robert V."/>
            <person name="Roehrig J."/>
            <person name="Ruller R."/>
            <person name="Salamov A."/>
            <person name="Salih N.S."/>
            <person name="Samson R.A."/>
            <person name="Sandor E."/>
            <person name="Sanguinetti M."/>
            <person name="Schuetze T."/>
            <person name="Sepcic K."/>
            <person name="Shelest E."/>
            <person name="Sherlock G."/>
            <person name="Sophianopoulou V."/>
            <person name="Squina F.M."/>
            <person name="Sun H."/>
            <person name="Susca A."/>
            <person name="Todd R.B."/>
            <person name="Tsang A."/>
            <person name="Unkles S.E."/>
            <person name="van de Wiele N."/>
            <person name="van Rossen-Uffink D."/>
            <person name="Oliveira J.V."/>
            <person name="Vesth T.C."/>
            <person name="Visser J."/>
            <person name="Yu J.-H."/>
            <person name="Zhou M."/>
            <person name="Andersen M.R."/>
            <person name="Archer D.B."/>
            <person name="Baker S.E."/>
            <person name="Benoit I."/>
            <person name="Brakhage A.A."/>
            <person name="Braus G.H."/>
            <person name="Fischer R."/>
            <person name="Frisvad J.C."/>
            <person name="Goldman G.H."/>
            <person name="Houbraken J."/>
            <person name="Oakley B."/>
            <person name="Pocsi I."/>
            <person name="Scazzocchio C."/>
            <person name="Seiboth B."/>
            <person name="vanKuyk P.A."/>
            <person name="Wortman J."/>
            <person name="Dyer P.S."/>
            <person name="Grigoriev I.V."/>
        </authorList>
    </citation>
    <scope>NUCLEOTIDE SEQUENCE [LARGE SCALE GENOMIC DNA]</scope>
    <source>
        <strain evidence="2">CBS 101740 / IMI 381727 / IBT 21946</strain>
    </source>
</reference>
<keyword evidence="2" id="KW-1185">Reference proteome</keyword>
<dbReference type="Proteomes" id="UP000184499">
    <property type="component" value="Unassembled WGS sequence"/>
</dbReference>
<organism evidence="1 2">
    <name type="scientific">Aspergillus brasiliensis (strain CBS 101740 / IMI 381727 / IBT 21946)</name>
    <dbReference type="NCBI Taxonomy" id="767769"/>
    <lineage>
        <taxon>Eukaryota</taxon>
        <taxon>Fungi</taxon>
        <taxon>Dikarya</taxon>
        <taxon>Ascomycota</taxon>
        <taxon>Pezizomycotina</taxon>
        <taxon>Eurotiomycetes</taxon>
        <taxon>Eurotiomycetidae</taxon>
        <taxon>Eurotiales</taxon>
        <taxon>Aspergillaceae</taxon>
        <taxon>Aspergillus</taxon>
        <taxon>Aspergillus subgen. Circumdati</taxon>
    </lineage>
</organism>
<dbReference type="VEuPathDB" id="FungiDB:ASPBRDRAFT_43400"/>
<dbReference type="GeneID" id="93577478"/>
<protein>
    <submittedName>
        <fullName evidence="1">Uncharacterized protein</fullName>
    </submittedName>
</protein>
<gene>
    <name evidence="1" type="ORF">ASPBRDRAFT_43400</name>
</gene>
<evidence type="ECO:0000313" key="1">
    <source>
        <dbReference type="EMBL" id="OJJ72001.1"/>
    </source>
</evidence>
<dbReference type="RefSeq" id="XP_067479249.1">
    <property type="nucleotide sequence ID" value="XM_067624990.1"/>
</dbReference>